<dbReference type="InterPro" id="IPR018968">
    <property type="entry name" value="Phasin"/>
</dbReference>
<protein>
    <submittedName>
        <fullName evidence="3">Phasin protein</fullName>
    </submittedName>
</protein>
<gene>
    <name evidence="4" type="ORF">BST63_32325</name>
    <name evidence="3" type="ORF">BSZ18_25215</name>
</gene>
<dbReference type="EMBL" id="NAFI01000182">
    <property type="protein sequence ID" value="OSJ05478.1"/>
    <property type="molecule type" value="Genomic_DNA"/>
</dbReference>
<reference evidence="5 6" key="1">
    <citation type="submission" date="2017-03" db="EMBL/GenBank/DDBJ databases">
        <title>Whole genome sequences of fourteen strains of Bradyrhizobium canariense and one strain of Bradyrhizobium japonicum isolated from Lupinus (Papilionoideae: Genisteae) species in Algeria.</title>
        <authorList>
            <person name="Crovadore J."/>
            <person name="Chekireb D."/>
            <person name="Brachmann A."/>
            <person name="Chablais R."/>
            <person name="Cochard B."/>
            <person name="Lefort F."/>
        </authorList>
    </citation>
    <scope>NUCLEOTIDE SEQUENCE [LARGE SCALE GENOMIC DNA]</scope>
    <source>
        <strain evidence="3 5">UBMA195</strain>
        <strain evidence="4 6">UBMAN05</strain>
    </source>
</reference>
<dbReference type="Proteomes" id="UP000193884">
    <property type="component" value="Unassembled WGS sequence"/>
</dbReference>
<evidence type="ECO:0000313" key="3">
    <source>
        <dbReference type="EMBL" id="OSJ05478.1"/>
    </source>
</evidence>
<feature type="coiled-coil region" evidence="1">
    <location>
        <begin position="10"/>
        <end position="44"/>
    </location>
</feature>
<sequence length="126" mass="14237">MESAMSEQINEQAEKMREMAQTTLDKAKEAVSKYITESQKLREKADSSVRSTYSAAKEMNERAVAFAEENVASGFELAQRLLHAKDPQEMGAVYQSHLKEQMEKMNAQFRELASAMNQPSTVDLNK</sequence>
<evidence type="ECO:0000259" key="2">
    <source>
        <dbReference type="Pfam" id="PF09361"/>
    </source>
</evidence>
<organism evidence="3 5">
    <name type="scientific">Bradyrhizobium canariense</name>
    <dbReference type="NCBI Taxonomy" id="255045"/>
    <lineage>
        <taxon>Bacteria</taxon>
        <taxon>Pseudomonadati</taxon>
        <taxon>Pseudomonadota</taxon>
        <taxon>Alphaproteobacteria</taxon>
        <taxon>Hyphomicrobiales</taxon>
        <taxon>Nitrobacteraceae</taxon>
        <taxon>Bradyrhizobium</taxon>
    </lineage>
</organism>
<keyword evidence="1" id="KW-0175">Coiled coil</keyword>
<name>A0A1X3H2E7_9BRAD</name>
<dbReference type="Proteomes" id="UP000193553">
    <property type="component" value="Unassembled WGS sequence"/>
</dbReference>
<evidence type="ECO:0000313" key="5">
    <source>
        <dbReference type="Proteomes" id="UP000193553"/>
    </source>
</evidence>
<feature type="domain" description="Phasin" evidence="2">
    <location>
        <begin position="44"/>
        <end position="117"/>
    </location>
</feature>
<proteinExistence type="predicted"/>
<evidence type="ECO:0000313" key="4">
    <source>
        <dbReference type="EMBL" id="OSJ22655.1"/>
    </source>
</evidence>
<dbReference type="EMBL" id="NAFK01000175">
    <property type="protein sequence ID" value="OSJ22655.1"/>
    <property type="molecule type" value="Genomic_DNA"/>
</dbReference>
<comment type="caution">
    <text evidence="3">The sequence shown here is derived from an EMBL/GenBank/DDBJ whole genome shotgun (WGS) entry which is preliminary data.</text>
</comment>
<evidence type="ECO:0000313" key="6">
    <source>
        <dbReference type="Proteomes" id="UP000193884"/>
    </source>
</evidence>
<dbReference type="Pfam" id="PF09361">
    <property type="entry name" value="Phasin_2"/>
    <property type="match status" value="1"/>
</dbReference>
<accession>A0A1X3H2E7</accession>
<keyword evidence="6" id="KW-1185">Reference proteome</keyword>
<evidence type="ECO:0000256" key="1">
    <source>
        <dbReference type="SAM" id="Coils"/>
    </source>
</evidence>
<dbReference type="AlphaFoldDB" id="A0A1X3H2E7"/>